<protein>
    <submittedName>
        <fullName evidence="2">Uncharacterized protein</fullName>
    </submittedName>
</protein>
<comment type="caution">
    <text evidence="2">The sequence shown here is derived from an EMBL/GenBank/DDBJ whole genome shotgun (WGS) entry which is preliminary data.</text>
</comment>
<keyword evidence="3" id="KW-1185">Reference proteome</keyword>
<sequence length="115" mass="13119">MRLYHVPAEHRTRVMSPELRRRRMSADSESEIHPGELFVMRLNGRAVSQRRLKRPGRSFILNFGILRDENLVIQLVAASTGPSSTKTDRSRGATRHGTRAEHQRVLVPTATDFTD</sequence>
<reference evidence="2 3" key="1">
    <citation type="journal article" date="2019" name="Commun. Biol.">
        <title>The bagworm genome reveals a unique fibroin gene that provides high tensile strength.</title>
        <authorList>
            <person name="Kono N."/>
            <person name="Nakamura H."/>
            <person name="Ohtoshi R."/>
            <person name="Tomita M."/>
            <person name="Numata K."/>
            <person name="Arakawa K."/>
        </authorList>
    </citation>
    <scope>NUCLEOTIDE SEQUENCE [LARGE SCALE GENOMIC DNA]</scope>
</reference>
<dbReference type="Proteomes" id="UP000299102">
    <property type="component" value="Unassembled WGS sequence"/>
</dbReference>
<evidence type="ECO:0000313" key="3">
    <source>
        <dbReference type="Proteomes" id="UP000299102"/>
    </source>
</evidence>
<dbReference type="AlphaFoldDB" id="A0A4C1XYA7"/>
<gene>
    <name evidence="2" type="ORF">EVAR_46926_1</name>
</gene>
<feature type="region of interest" description="Disordered" evidence="1">
    <location>
        <begin position="79"/>
        <end position="115"/>
    </location>
</feature>
<accession>A0A4C1XYA7</accession>
<evidence type="ECO:0000256" key="1">
    <source>
        <dbReference type="SAM" id="MobiDB-lite"/>
    </source>
</evidence>
<proteinExistence type="predicted"/>
<organism evidence="2 3">
    <name type="scientific">Eumeta variegata</name>
    <name type="common">Bagworm moth</name>
    <name type="synonym">Eumeta japonica</name>
    <dbReference type="NCBI Taxonomy" id="151549"/>
    <lineage>
        <taxon>Eukaryota</taxon>
        <taxon>Metazoa</taxon>
        <taxon>Ecdysozoa</taxon>
        <taxon>Arthropoda</taxon>
        <taxon>Hexapoda</taxon>
        <taxon>Insecta</taxon>
        <taxon>Pterygota</taxon>
        <taxon>Neoptera</taxon>
        <taxon>Endopterygota</taxon>
        <taxon>Lepidoptera</taxon>
        <taxon>Glossata</taxon>
        <taxon>Ditrysia</taxon>
        <taxon>Tineoidea</taxon>
        <taxon>Psychidae</taxon>
        <taxon>Oiketicinae</taxon>
        <taxon>Eumeta</taxon>
    </lineage>
</organism>
<dbReference type="EMBL" id="BGZK01001016">
    <property type="protein sequence ID" value="GBP68586.1"/>
    <property type="molecule type" value="Genomic_DNA"/>
</dbReference>
<name>A0A4C1XYA7_EUMVA</name>
<evidence type="ECO:0000313" key="2">
    <source>
        <dbReference type="EMBL" id="GBP68586.1"/>
    </source>
</evidence>